<dbReference type="FunFam" id="3.40.50.10190:FF:000011">
    <property type="entry name" value="DNA repair protein REV1"/>
    <property type="match status" value="1"/>
</dbReference>
<feature type="compositionally biased region" description="Polar residues" evidence="16">
    <location>
        <begin position="260"/>
        <end position="280"/>
    </location>
</feature>
<dbReference type="InterPro" id="IPR036420">
    <property type="entry name" value="BRCT_dom_sf"/>
</dbReference>
<feature type="region of interest" description="Disordered" evidence="16">
    <location>
        <begin position="29"/>
        <end position="79"/>
    </location>
</feature>
<evidence type="ECO:0000256" key="10">
    <source>
        <dbReference type="ARBA" id="ARBA00022842"/>
    </source>
</evidence>
<evidence type="ECO:0000313" key="19">
    <source>
        <dbReference type="EMBL" id="KNF03805.1"/>
    </source>
</evidence>
<feature type="region of interest" description="Disordered" evidence="16">
    <location>
        <begin position="814"/>
        <end position="866"/>
    </location>
</feature>
<evidence type="ECO:0000256" key="1">
    <source>
        <dbReference type="ARBA" id="ARBA00001946"/>
    </source>
</evidence>
<protein>
    <recommendedName>
        <fullName evidence="4">DNA repair protein REV1</fullName>
    </recommendedName>
    <alternativeName>
        <fullName evidence="15">Reversionless protein 1</fullName>
    </alternativeName>
</protein>
<dbReference type="PANTHER" id="PTHR45990:SF1">
    <property type="entry name" value="DNA REPAIR PROTEIN REV1"/>
    <property type="match status" value="1"/>
</dbReference>
<dbReference type="GO" id="GO:0017125">
    <property type="term" value="F:deoxycytidyl transferase activity"/>
    <property type="evidence" value="ECO:0007669"/>
    <property type="project" value="TreeGrafter"/>
</dbReference>
<dbReference type="PANTHER" id="PTHR45990">
    <property type="entry name" value="DNA REPAIR PROTEIN REV1"/>
    <property type="match status" value="1"/>
</dbReference>
<dbReference type="PROSITE" id="PS50173">
    <property type="entry name" value="UMUC"/>
    <property type="match status" value="1"/>
</dbReference>
<feature type="region of interest" description="Disordered" evidence="16">
    <location>
        <begin position="893"/>
        <end position="921"/>
    </location>
</feature>
<comment type="function">
    <text evidence="14">Deoxycytidyl transferase involved in DNA repair. Transfers a dCMP residue from dCTP to the 3'-end of a DNA primer in a template-dependent reaction. May assist in the first step in the bypass of abasic lesions by the insertion of a nucleotide opposite the lesion. Required for normal induction of mutations by physical and chemical agents. Involved in mitochondrial DNA mutagenesis.</text>
</comment>
<evidence type="ECO:0000256" key="7">
    <source>
        <dbReference type="ARBA" id="ARBA00022695"/>
    </source>
</evidence>
<keyword evidence="12" id="KW-0234">DNA repair</keyword>
<feature type="compositionally biased region" description="Polar residues" evidence="16">
    <location>
        <begin position="237"/>
        <end position="247"/>
    </location>
</feature>
<evidence type="ECO:0000256" key="11">
    <source>
        <dbReference type="ARBA" id="ARBA00023125"/>
    </source>
</evidence>
<keyword evidence="7" id="KW-0548">Nucleotidyltransferase</keyword>
<dbReference type="Gene3D" id="3.40.50.10190">
    <property type="entry name" value="BRCT domain"/>
    <property type="match status" value="1"/>
</dbReference>
<feature type="domain" description="UmuC" evidence="18">
    <location>
        <begin position="419"/>
        <end position="619"/>
    </location>
</feature>
<feature type="compositionally biased region" description="Basic and acidic residues" evidence="16">
    <location>
        <begin position="287"/>
        <end position="296"/>
    </location>
</feature>
<dbReference type="InterPro" id="IPR036775">
    <property type="entry name" value="DNA_pol_Y-fam_lit_finger_sf"/>
</dbReference>
<evidence type="ECO:0000256" key="2">
    <source>
        <dbReference type="ARBA" id="ARBA00004123"/>
    </source>
</evidence>
<dbReference type="Proteomes" id="UP000054564">
    <property type="component" value="Unassembled WGS sequence"/>
</dbReference>
<dbReference type="GO" id="GO:0006281">
    <property type="term" value="P:DNA repair"/>
    <property type="evidence" value="ECO:0007669"/>
    <property type="project" value="UniProtKB-KW"/>
</dbReference>
<dbReference type="SUPFAM" id="SSF52113">
    <property type="entry name" value="BRCT domain"/>
    <property type="match status" value="1"/>
</dbReference>
<evidence type="ECO:0000256" key="15">
    <source>
        <dbReference type="ARBA" id="ARBA00081902"/>
    </source>
</evidence>
<dbReference type="GO" id="GO:0042276">
    <property type="term" value="P:error-prone translesion synthesis"/>
    <property type="evidence" value="ECO:0007669"/>
    <property type="project" value="TreeGrafter"/>
</dbReference>
<dbReference type="Pfam" id="PF16589">
    <property type="entry name" value="BRCT_2"/>
    <property type="match status" value="1"/>
</dbReference>
<dbReference type="GO" id="GO:0003887">
    <property type="term" value="F:DNA-directed DNA polymerase activity"/>
    <property type="evidence" value="ECO:0007669"/>
    <property type="project" value="InterPro"/>
</dbReference>
<dbReference type="GO" id="GO:0070987">
    <property type="term" value="P:error-free translesion synthesis"/>
    <property type="evidence" value="ECO:0007669"/>
    <property type="project" value="UniProtKB-ARBA"/>
</dbReference>
<comment type="similarity">
    <text evidence="3">Belongs to the DNA polymerase type-Y family.</text>
</comment>
<comment type="subcellular location">
    <subcellularLocation>
        <location evidence="2">Nucleus</location>
    </subcellularLocation>
</comment>
<feature type="compositionally biased region" description="Polar residues" evidence="16">
    <location>
        <begin position="297"/>
        <end position="323"/>
    </location>
</feature>
<dbReference type="Gene3D" id="3.40.1170.60">
    <property type="match status" value="1"/>
</dbReference>
<dbReference type="EMBL" id="AJIL01000015">
    <property type="protein sequence ID" value="KNF03805.1"/>
    <property type="molecule type" value="Genomic_DNA"/>
</dbReference>
<evidence type="ECO:0000256" key="16">
    <source>
        <dbReference type="SAM" id="MobiDB-lite"/>
    </source>
</evidence>
<keyword evidence="10" id="KW-0460">Magnesium</keyword>
<reference evidence="20" key="1">
    <citation type="submission" date="2014-03" db="EMBL/GenBank/DDBJ databases">
        <title>The Genome Sequence of Puccinia striiformis f. sp. tritici PST-78.</title>
        <authorList>
            <consortium name="The Broad Institute Genome Sequencing Platform"/>
            <person name="Cuomo C."/>
            <person name="Hulbert S."/>
            <person name="Chen X."/>
            <person name="Walker B."/>
            <person name="Young S.K."/>
            <person name="Zeng Q."/>
            <person name="Gargeya S."/>
            <person name="Fitzgerald M."/>
            <person name="Haas B."/>
            <person name="Abouelleil A."/>
            <person name="Alvarado L."/>
            <person name="Arachchi H.M."/>
            <person name="Berlin A.M."/>
            <person name="Chapman S.B."/>
            <person name="Goldberg J."/>
            <person name="Griggs A."/>
            <person name="Gujja S."/>
            <person name="Hansen M."/>
            <person name="Howarth C."/>
            <person name="Imamovic A."/>
            <person name="Larimer J."/>
            <person name="McCowan C."/>
            <person name="Montmayeur A."/>
            <person name="Murphy C."/>
            <person name="Neiman D."/>
            <person name="Pearson M."/>
            <person name="Priest M."/>
            <person name="Roberts A."/>
            <person name="Saif S."/>
            <person name="Shea T."/>
            <person name="Sisk P."/>
            <person name="Sykes S."/>
            <person name="Wortman J."/>
            <person name="Nusbaum C."/>
            <person name="Birren B."/>
        </authorList>
    </citation>
    <scope>NUCLEOTIDE SEQUENCE [LARGE SCALE GENOMIC DNA]</scope>
    <source>
        <strain evidence="20">race PST-78</strain>
    </source>
</reference>
<evidence type="ECO:0000259" key="17">
    <source>
        <dbReference type="PROSITE" id="PS50172"/>
    </source>
</evidence>
<dbReference type="FunFam" id="3.30.1490.100:FF:000001">
    <property type="entry name" value="DNA repair protein REV1"/>
    <property type="match status" value="1"/>
</dbReference>
<dbReference type="PROSITE" id="PS50172">
    <property type="entry name" value="BRCT"/>
    <property type="match status" value="1"/>
</dbReference>
<feature type="compositionally biased region" description="Polar residues" evidence="16">
    <location>
        <begin position="846"/>
        <end position="865"/>
    </location>
</feature>
<dbReference type="GO" id="GO:0005634">
    <property type="term" value="C:nucleus"/>
    <property type="evidence" value="ECO:0007669"/>
    <property type="project" value="UniProtKB-SubCell"/>
</dbReference>
<comment type="caution">
    <text evidence="19">The sequence shown here is derived from an EMBL/GenBank/DDBJ whole genome shotgun (WGS) entry which is preliminary data.</text>
</comment>
<dbReference type="GO" id="GO:0003684">
    <property type="term" value="F:damaged DNA binding"/>
    <property type="evidence" value="ECO:0007669"/>
    <property type="project" value="InterPro"/>
</dbReference>
<dbReference type="InterPro" id="IPR043502">
    <property type="entry name" value="DNA/RNA_pol_sf"/>
</dbReference>
<evidence type="ECO:0000313" key="20">
    <source>
        <dbReference type="Proteomes" id="UP000054564"/>
    </source>
</evidence>
<evidence type="ECO:0000256" key="8">
    <source>
        <dbReference type="ARBA" id="ARBA00022723"/>
    </source>
</evidence>
<dbReference type="GO" id="GO:0046872">
    <property type="term" value="F:metal ion binding"/>
    <property type="evidence" value="ECO:0007669"/>
    <property type="project" value="UniProtKB-KW"/>
</dbReference>
<dbReference type="InterPro" id="IPR043128">
    <property type="entry name" value="Rev_trsase/Diguanyl_cyclase"/>
</dbReference>
<keyword evidence="9" id="KW-0227">DNA damage</keyword>
<dbReference type="Gene3D" id="3.30.1490.100">
    <property type="entry name" value="DNA polymerase, Y-family, little finger domain"/>
    <property type="match status" value="1"/>
</dbReference>
<feature type="region of interest" description="Disordered" evidence="16">
    <location>
        <begin position="236"/>
        <end position="332"/>
    </location>
</feature>
<comment type="cofactor">
    <cofactor evidence="1">
        <name>Mg(2+)</name>
        <dbReference type="ChEBI" id="CHEBI:18420"/>
    </cofactor>
</comment>
<dbReference type="SMART" id="SM00292">
    <property type="entry name" value="BRCT"/>
    <property type="match status" value="1"/>
</dbReference>
<keyword evidence="11" id="KW-0238">DNA-binding</keyword>
<dbReference type="Pfam" id="PF21999">
    <property type="entry name" value="IMS_HHH_1"/>
    <property type="match status" value="1"/>
</dbReference>
<dbReference type="InterPro" id="IPR053848">
    <property type="entry name" value="IMS_HHH_1"/>
</dbReference>
<organism evidence="19 20">
    <name type="scientific">Puccinia striiformis f. sp. tritici PST-78</name>
    <dbReference type="NCBI Taxonomy" id="1165861"/>
    <lineage>
        <taxon>Eukaryota</taxon>
        <taxon>Fungi</taxon>
        <taxon>Dikarya</taxon>
        <taxon>Basidiomycota</taxon>
        <taxon>Pucciniomycotina</taxon>
        <taxon>Pucciniomycetes</taxon>
        <taxon>Pucciniales</taxon>
        <taxon>Pucciniaceae</taxon>
        <taxon>Puccinia</taxon>
    </lineage>
</organism>
<keyword evidence="13" id="KW-0539">Nucleus</keyword>
<keyword evidence="8" id="KW-0479">Metal-binding</keyword>
<gene>
    <name evidence="19" type="ORF">PSTG_02899</name>
</gene>
<dbReference type="CDD" id="cd01701">
    <property type="entry name" value="PolY_Rev1"/>
    <property type="match status" value="1"/>
</dbReference>
<proteinExistence type="inferred from homology"/>
<evidence type="ECO:0000256" key="14">
    <source>
        <dbReference type="ARBA" id="ARBA00058985"/>
    </source>
</evidence>
<evidence type="ECO:0000256" key="5">
    <source>
        <dbReference type="ARBA" id="ARBA00022634"/>
    </source>
</evidence>
<evidence type="ECO:0000256" key="9">
    <source>
        <dbReference type="ARBA" id="ARBA00022763"/>
    </source>
</evidence>
<evidence type="ECO:0000256" key="4">
    <source>
        <dbReference type="ARBA" id="ARBA00020399"/>
    </source>
</evidence>
<feature type="compositionally biased region" description="Polar residues" evidence="16">
    <location>
        <begin position="893"/>
        <end position="912"/>
    </location>
</feature>
<name>A0A0L0VXP4_9BASI</name>
<evidence type="ECO:0000256" key="6">
    <source>
        <dbReference type="ARBA" id="ARBA00022679"/>
    </source>
</evidence>
<dbReference type="CDD" id="cd17719">
    <property type="entry name" value="BRCT_Rev1"/>
    <property type="match status" value="1"/>
</dbReference>
<dbReference type="OrthoDB" id="2505578at2759"/>
<sequence length="1324" mass="148536">MAIEIIQQQPDEEEEDIIISDDEFDSILATIPLPGLPPSDSHPHQPYSSNGDQLKKRKAEDTIASNTHHQQTKPPENEAYEPIKFGEISKYMNNKRKKLKLQESALRETEPTHSARPQIFSGLVIHVNGHTNPPLSEIRSMIILHGGTYMAYLDHKSVITHILASSLTPKKRDEFRAYKVVKPEWIVRCVSAGQLLNWSDFRLLGSTTERRIAEGEATGGQAIPQRNLFDFTRDSARSTQRLSPQITSSKEVHHSSSLSGKSNTPKRTIQTVPSSIQSTLKLIPTRTRIENTRKETSLQNHTPIPTTNASRPTHSPLKNQSNNPRKESTETPAQMDSDVFENHPAELPNLGTISCCDPNFITTYFQQSRLHHLSTWKADLLQRVSILSENKKPINPAGTKLSSDKKITLKGDQSDRRVIMHVDFDCFFISAGLINQPELRGKPLAVCHAKASNSNKSNASTSEIASCSYEARAFGVRNGQTLGKAKELCPEIQTMAYDFKLYEDLSLKFYKILLSYADELQAVSVDECLIDVSSRFTDQFSGPGKFNTIESLATKLAEEIRTTVRKATQCEVSIGISYNVLLAKLATKKAKPSGSCFLDTDQAHLILKDLSIDDLPGFGWSQKNEIDQKLEVNNLGDLQRIPLSRLVDILGPSRGKTLHQYALGIDDRALKSSNHERKSVSAVVNYGVRFKKTSEGGNEDVQLFLRQLGLEVSRRLNEVGVSGRQLTLKIMKRAPNAPLETKKFMGHGICEEFSKATKLSGLAGVGISDGAIIGTEAWKLLQSMNIPSEDLRGIGIQINQLDKLSKNKFQSTLGFQTTKPMEPPARRQSLRDSNSKEVQTTKHRTPTASTSKKTFKTPGTVSSTPFAIPPASQLDLEVVEALPTPLKSHILKNMQQQRQPSDPQTETDNQPATIDLVTPDGKLPKETRLDSFGGLPSISQVDWKILAELPLSVRQPIEAIYAQRKSRSSHLLPPPTPPNFVRAIKRNDRKKVIKGSSDQKDRFASLKVAFHDPNRASRPKSNLNHRVTNLGPSQKLINKKTFKLITKHQQPSKIPSPKETEVIELLPTPNKISDDQLEALEIDVRFFRELEGNSTRSFQLDLIWNQFQLHSNRFKEVTLRTDRWKKWRNNFDKPSRILQIKLPEPPSIAAKGDGGGRSKKGLHKLEDVLELIEQWIVSSVPNTSRKIKIIGTNLNSDNNIKSDFIEIDQRDLSIIQKFLIDLIDPPPPTNKQDSSSLVDDGIQSASLGQDFEKLVKIVLWWEDLIFTHFASSTSNHLNMNQNQDLNQNHQNHNSNGLEYWRNILDNLKRKINVISCRDFGAPIY</sequence>
<evidence type="ECO:0000259" key="18">
    <source>
        <dbReference type="PROSITE" id="PS50173"/>
    </source>
</evidence>
<evidence type="ECO:0000256" key="3">
    <source>
        <dbReference type="ARBA" id="ARBA00010945"/>
    </source>
</evidence>
<evidence type="ECO:0000256" key="13">
    <source>
        <dbReference type="ARBA" id="ARBA00023242"/>
    </source>
</evidence>
<dbReference type="Pfam" id="PF00817">
    <property type="entry name" value="IMS"/>
    <property type="match status" value="1"/>
</dbReference>
<evidence type="ECO:0000256" key="12">
    <source>
        <dbReference type="ARBA" id="ARBA00023204"/>
    </source>
</evidence>
<dbReference type="Gene3D" id="6.10.250.1490">
    <property type="match status" value="1"/>
</dbReference>
<dbReference type="Pfam" id="PF11799">
    <property type="entry name" value="IMS_C"/>
    <property type="match status" value="1"/>
</dbReference>
<dbReference type="Gene3D" id="1.10.150.20">
    <property type="entry name" value="5' to 3' exonuclease, C-terminal subdomain"/>
    <property type="match status" value="1"/>
</dbReference>
<dbReference type="InterPro" id="IPR001126">
    <property type="entry name" value="UmuC"/>
</dbReference>
<keyword evidence="6" id="KW-0808">Transferase</keyword>
<keyword evidence="5" id="KW-0237">DNA synthesis</keyword>
<dbReference type="InterPro" id="IPR017961">
    <property type="entry name" value="DNA_pol_Y-fam_little_finger"/>
</dbReference>
<dbReference type="InterPro" id="IPR001357">
    <property type="entry name" value="BRCT_dom"/>
</dbReference>
<dbReference type="Gene3D" id="3.30.70.270">
    <property type="match status" value="1"/>
</dbReference>
<dbReference type="SUPFAM" id="SSF56672">
    <property type="entry name" value="DNA/RNA polymerases"/>
    <property type="match status" value="1"/>
</dbReference>
<feature type="compositionally biased region" description="Polar residues" evidence="16">
    <location>
        <begin position="63"/>
        <end position="74"/>
    </location>
</feature>
<dbReference type="STRING" id="1165861.A0A0L0VXP4"/>
<keyword evidence="20" id="KW-1185">Reference proteome</keyword>
<accession>A0A0L0VXP4</accession>
<feature type="domain" description="BRCT" evidence="17">
    <location>
        <begin position="115"/>
        <end position="203"/>
    </location>
</feature>